<gene>
    <name evidence="2" type="ORF">ATL42_1542</name>
</gene>
<dbReference type="AlphaFoldDB" id="A0A2A9E3P7"/>
<accession>A0A2A9E3P7</accession>
<sequence>MNRSSVARKGENMSTVKTHAAHRDAEAYDLDLRDLPDVSALLARLLDERIPLALMADLASPHGPRSAEILESERDE</sequence>
<dbReference type="EMBL" id="PDJG01000001">
    <property type="protein sequence ID" value="PFG33657.1"/>
    <property type="molecule type" value="Genomic_DNA"/>
</dbReference>
<name>A0A2A9E3P7_9MICO</name>
<evidence type="ECO:0000313" key="2">
    <source>
        <dbReference type="EMBL" id="PFG33657.1"/>
    </source>
</evidence>
<protein>
    <submittedName>
        <fullName evidence="2">Uncharacterized protein</fullName>
    </submittedName>
</protein>
<dbReference type="Proteomes" id="UP000225548">
    <property type="component" value="Unassembled WGS sequence"/>
</dbReference>
<reference evidence="2 3" key="1">
    <citation type="submission" date="2017-10" db="EMBL/GenBank/DDBJ databases">
        <title>Sequencing the genomes of 1000 actinobacteria strains.</title>
        <authorList>
            <person name="Klenk H.-P."/>
        </authorList>
    </citation>
    <scope>NUCLEOTIDE SEQUENCE [LARGE SCALE GENOMIC DNA]</scope>
    <source>
        <strain evidence="2 3">DSM 18966</strain>
    </source>
</reference>
<organism evidence="2 3">
    <name type="scientific">Sanguibacter antarcticus</name>
    <dbReference type="NCBI Taxonomy" id="372484"/>
    <lineage>
        <taxon>Bacteria</taxon>
        <taxon>Bacillati</taxon>
        <taxon>Actinomycetota</taxon>
        <taxon>Actinomycetes</taxon>
        <taxon>Micrococcales</taxon>
        <taxon>Sanguibacteraceae</taxon>
        <taxon>Sanguibacter</taxon>
    </lineage>
</organism>
<comment type="caution">
    <text evidence="2">The sequence shown here is derived from an EMBL/GenBank/DDBJ whole genome shotgun (WGS) entry which is preliminary data.</text>
</comment>
<evidence type="ECO:0000256" key="1">
    <source>
        <dbReference type="SAM" id="MobiDB-lite"/>
    </source>
</evidence>
<keyword evidence="3" id="KW-1185">Reference proteome</keyword>
<feature type="region of interest" description="Disordered" evidence="1">
    <location>
        <begin position="1"/>
        <end position="23"/>
    </location>
</feature>
<proteinExistence type="predicted"/>
<evidence type="ECO:0000313" key="3">
    <source>
        <dbReference type="Proteomes" id="UP000225548"/>
    </source>
</evidence>